<keyword evidence="2" id="KW-1133">Transmembrane helix</keyword>
<gene>
    <name evidence="3" type="ORF">Nepgr_007078</name>
</gene>
<accession>A0AAD3S669</accession>
<evidence type="ECO:0008006" key="5">
    <source>
        <dbReference type="Google" id="ProtNLM"/>
    </source>
</evidence>
<reference evidence="3" key="1">
    <citation type="submission" date="2023-05" db="EMBL/GenBank/DDBJ databases">
        <title>Nepenthes gracilis genome sequencing.</title>
        <authorList>
            <person name="Fukushima K."/>
        </authorList>
    </citation>
    <scope>NUCLEOTIDE SEQUENCE</scope>
    <source>
        <strain evidence="3">SING2019-196</strain>
    </source>
</reference>
<feature type="transmembrane region" description="Helical" evidence="2">
    <location>
        <begin position="60"/>
        <end position="78"/>
    </location>
</feature>
<name>A0AAD3S669_NEPGR</name>
<dbReference type="PANTHER" id="PTHR34947:SF4">
    <property type="entry name" value="TRANSMEMBRANE PROTEIN"/>
    <property type="match status" value="1"/>
</dbReference>
<proteinExistence type="predicted"/>
<sequence>MVQDQKLKLQIIRSMVFFLSVSIFSLLLSSLSGILFLHSSSYYFSTFLLPLLARTFERKYVFLLCNGIIVFLAGNFGFRPPSYSSGFDHLPVEIMKNGDAVPEPSVPDHQIIQDQVLTTHEGVARFEEETEKAINESINAGVEERETEDQFEFKDLDEEEEDEDGEFMRVGSVGGGDVGNEGVVSSSTEELNKKIEEFMRKMKEELRLEAQQQQLIAA</sequence>
<evidence type="ECO:0000313" key="3">
    <source>
        <dbReference type="EMBL" id="GMH05238.1"/>
    </source>
</evidence>
<feature type="region of interest" description="Disordered" evidence="1">
    <location>
        <begin position="169"/>
        <end position="189"/>
    </location>
</feature>
<dbReference type="Proteomes" id="UP001279734">
    <property type="component" value="Unassembled WGS sequence"/>
</dbReference>
<feature type="transmembrane region" description="Helical" evidence="2">
    <location>
        <begin position="16"/>
        <end position="40"/>
    </location>
</feature>
<protein>
    <recommendedName>
        <fullName evidence="5">DUF4408 domain-containing protein</fullName>
    </recommendedName>
</protein>
<dbReference type="PANTHER" id="PTHR34947">
    <property type="entry name" value="TRANSMEMBRANE PROTEIN"/>
    <property type="match status" value="1"/>
</dbReference>
<dbReference type="EMBL" id="BSYO01000005">
    <property type="protein sequence ID" value="GMH05238.1"/>
    <property type="molecule type" value="Genomic_DNA"/>
</dbReference>
<keyword evidence="2" id="KW-0812">Transmembrane</keyword>
<organism evidence="3 4">
    <name type="scientific">Nepenthes gracilis</name>
    <name type="common">Slender pitcher plant</name>
    <dbReference type="NCBI Taxonomy" id="150966"/>
    <lineage>
        <taxon>Eukaryota</taxon>
        <taxon>Viridiplantae</taxon>
        <taxon>Streptophyta</taxon>
        <taxon>Embryophyta</taxon>
        <taxon>Tracheophyta</taxon>
        <taxon>Spermatophyta</taxon>
        <taxon>Magnoliopsida</taxon>
        <taxon>eudicotyledons</taxon>
        <taxon>Gunneridae</taxon>
        <taxon>Pentapetalae</taxon>
        <taxon>Caryophyllales</taxon>
        <taxon>Nepenthaceae</taxon>
        <taxon>Nepenthes</taxon>
    </lineage>
</organism>
<keyword evidence="2" id="KW-0472">Membrane</keyword>
<evidence type="ECO:0000256" key="2">
    <source>
        <dbReference type="SAM" id="Phobius"/>
    </source>
</evidence>
<evidence type="ECO:0000313" key="4">
    <source>
        <dbReference type="Proteomes" id="UP001279734"/>
    </source>
</evidence>
<dbReference type="AlphaFoldDB" id="A0AAD3S669"/>
<keyword evidence="4" id="KW-1185">Reference proteome</keyword>
<evidence type="ECO:0000256" key="1">
    <source>
        <dbReference type="SAM" id="MobiDB-lite"/>
    </source>
</evidence>
<comment type="caution">
    <text evidence="3">The sequence shown here is derived from an EMBL/GenBank/DDBJ whole genome shotgun (WGS) entry which is preliminary data.</text>
</comment>